<dbReference type="InterPro" id="IPR025602">
    <property type="entry name" value="BCP1_family"/>
</dbReference>
<feature type="compositionally biased region" description="Basic and acidic residues" evidence="3">
    <location>
        <begin position="8"/>
        <end position="18"/>
    </location>
</feature>
<dbReference type="RefSeq" id="XP_034256432.1">
    <property type="nucleotide sequence ID" value="XM_034400541.1"/>
</dbReference>
<reference evidence="5 6" key="1">
    <citation type="submission" date="2025-04" db="UniProtKB">
        <authorList>
            <consortium name="RefSeq"/>
        </authorList>
    </citation>
    <scope>IDENTIFICATION</scope>
    <source>
        <tissue evidence="5 6">Total insect</tissue>
    </source>
</reference>
<dbReference type="PANTHER" id="PTHR13261">
    <property type="entry name" value="BRCA2 AND CDKN1A INTERACTING PROTEIN"/>
    <property type="match status" value="1"/>
</dbReference>
<dbReference type="RefSeq" id="XP_034256423.1">
    <property type="nucleotide sequence ID" value="XM_034400532.1"/>
</dbReference>
<comment type="similarity">
    <text evidence="1 2">Belongs to the BCP1 family.</text>
</comment>
<dbReference type="GeneID" id="117654234"/>
<evidence type="ECO:0000313" key="4">
    <source>
        <dbReference type="Proteomes" id="UP000515158"/>
    </source>
</evidence>
<dbReference type="PANTHER" id="PTHR13261:SF0">
    <property type="entry name" value="BRCA2 AND CDKN1A-INTERACTING PROTEIN"/>
    <property type="match status" value="1"/>
</dbReference>
<dbReference type="GO" id="GO:0005634">
    <property type="term" value="C:nucleus"/>
    <property type="evidence" value="ECO:0007669"/>
    <property type="project" value="TreeGrafter"/>
</dbReference>
<evidence type="ECO:0000313" key="6">
    <source>
        <dbReference type="RefSeq" id="XP_034256432.1"/>
    </source>
</evidence>
<name>A0A6P9ADX2_THRPL</name>
<evidence type="ECO:0000313" key="5">
    <source>
        <dbReference type="RefSeq" id="XP_034256423.1"/>
    </source>
</evidence>
<keyword evidence="4" id="KW-1185">Reference proteome</keyword>
<sequence length="300" mass="34136">MSVPSKKRVLDPKKKVEADSSSDDSSSDEDDYKGGEQIQVEFEGRIPVDSDFHGIKQLLQQLFLKTHLNISDLAELIIKQNYVGSVVKQCDDNPDSDDDDDDSMNVDDDVFGITTVINLTDKRSMGCVSQLRDLLKEHSSKHGDDRTIAKVKQLLDDETKCTGLLINERFVNIPPQVAVPLLMSLRKEMDKAKSRNMPFNFEYLILICKLYKVDSMKKKSKKNKNKPDEPAVIWSNAEEEVFEEVADCKFEFCVKDDSDSGLGGKWHEDDTEMTPWRKVLIFHASKLDEAIEKVTNLIQQ</sequence>
<dbReference type="Proteomes" id="UP000515158">
    <property type="component" value="Unplaced"/>
</dbReference>
<gene>
    <name evidence="5 6" type="primary">LOC117654234</name>
</gene>
<feature type="region of interest" description="Disordered" evidence="3">
    <location>
        <begin position="1"/>
        <end position="34"/>
    </location>
</feature>
<dbReference type="PIRSF" id="PIRSF028983">
    <property type="entry name" value="BCP1"/>
    <property type="match status" value="1"/>
</dbReference>
<proteinExistence type="inferred from homology"/>
<dbReference type="Pfam" id="PF13862">
    <property type="entry name" value="BCCIP"/>
    <property type="match status" value="1"/>
</dbReference>
<evidence type="ECO:0000256" key="2">
    <source>
        <dbReference type="PIRNR" id="PIRNR028983"/>
    </source>
</evidence>
<evidence type="ECO:0000256" key="3">
    <source>
        <dbReference type="SAM" id="MobiDB-lite"/>
    </source>
</evidence>
<accession>A0A6P9ADX2</accession>
<dbReference type="OrthoDB" id="27543at2759"/>
<feature type="compositionally biased region" description="Acidic residues" evidence="3">
    <location>
        <begin position="20"/>
        <end position="31"/>
    </location>
</feature>
<organism evidence="5">
    <name type="scientific">Thrips palmi</name>
    <name type="common">Melon thrips</name>
    <dbReference type="NCBI Taxonomy" id="161013"/>
    <lineage>
        <taxon>Eukaryota</taxon>
        <taxon>Metazoa</taxon>
        <taxon>Ecdysozoa</taxon>
        <taxon>Arthropoda</taxon>
        <taxon>Hexapoda</taxon>
        <taxon>Insecta</taxon>
        <taxon>Pterygota</taxon>
        <taxon>Neoptera</taxon>
        <taxon>Paraneoptera</taxon>
        <taxon>Thysanoptera</taxon>
        <taxon>Terebrantia</taxon>
        <taxon>Thripoidea</taxon>
        <taxon>Thripidae</taxon>
        <taxon>Thrips</taxon>
    </lineage>
</organism>
<evidence type="ECO:0000256" key="1">
    <source>
        <dbReference type="ARBA" id="ARBA00006781"/>
    </source>
</evidence>
<dbReference type="KEGG" id="tpal:117654234"/>
<protein>
    <recommendedName>
        <fullName evidence="2">Protein BCCIP homolog</fullName>
    </recommendedName>
</protein>
<dbReference type="AlphaFoldDB" id="A0A6P9ADX2"/>